<feature type="transmembrane region" description="Helical" evidence="1">
    <location>
        <begin position="97"/>
        <end position="119"/>
    </location>
</feature>
<feature type="transmembrane region" description="Helical" evidence="1">
    <location>
        <begin position="125"/>
        <end position="146"/>
    </location>
</feature>
<dbReference type="RefSeq" id="WP_353649253.1">
    <property type="nucleotide sequence ID" value="NZ_CP159218.1"/>
</dbReference>
<protein>
    <recommendedName>
        <fullName evidence="3">MFS transporter</fullName>
    </recommendedName>
</protein>
<sequence length="168" mass="17293">MLEVRNHLVVGAVLGAFFAAGVAGAQVPTAMSQRRSQWFGHGNLVVGVAMTITATVTAALPIYMAGSVVAGVGFGATFRSTIGSLAEASPEGQRGRVFATMYVVSYIAFSVPALDAGLAVSRFGLTTTTVCYGIGEIALIVVAMVASHDRKPTPTHAPADRSTGLLHE</sequence>
<dbReference type="Gene3D" id="1.20.1250.20">
    <property type="entry name" value="MFS general substrate transporter like domains"/>
    <property type="match status" value="1"/>
</dbReference>
<evidence type="ECO:0000313" key="2">
    <source>
        <dbReference type="EMBL" id="XCG63638.1"/>
    </source>
</evidence>
<gene>
    <name evidence="2" type="ORF">ABLG96_21040</name>
</gene>
<keyword evidence="1" id="KW-1133">Transmembrane helix</keyword>
<feature type="transmembrane region" description="Helical" evidence="1">
    <location>
        <begin position="48"/>
        <end position="76"/>
    </location>
</feature>
<proteinExistence type="predicted"/>
<evidence type="ECO:0008006" key="3">
    <source>
        <dbReference type="Google" id="ProtNLM"/>
    </source>
</evidence>
<reference evidence="2" key="1">
    <citation type="submission" date="2024-05" db="EMBL/GenBank/DDBJ databases">
        <authorList>
            <person name="Cai S.Y."/>
            <person name="Jin L.M."/>
            <person name="Li H.R."/>
        </authorList>
    </citation>
    <scope>NUCLEOTIDE SEQUENCE</scope>
    <source>
        <strain evidence="2">A5-74</strain>
    </source>
</reference>
<dbReference type="EMBL" id="CP159218">
    <property type="protein sequence ID" value="XCG63638.1"/>
    <property type="molecule type" value="Genomic_DNA"/>
</dbReference>
<dbReference type="InterPro" id="IPR036259">
    <property type="entry name" value="MFS_trans_sf"/>
</dbReference>
<dbReference type="SUPFAM" id="SSF103473">
    <property type="entry name" value="MFS general substrate transporter"/>
    <property type="match status" value="1"/>
</dbReference>
<keyword evidence="1" id="KW-0472">Membrane</keyword>
<name>A0AAU8DS10_9ACTN</name>
<keyword evidence="1" id="KW-0812">Transmembrane</keyword>
<organism evidence="2">
    <name type="scientific">Nakamurella sp. A5-74</name>
    <dbReference type="NCBI Taxonomy" id="3158264"/>
    <lineage>
        <taxon>Bacteria</taxon>
        <taxon>Bacillati</taxon>
        <taxon>Actinomycetota</taxon>
        <taxon>Actinomycetes</taxon>
        <taxon>Nakamurellales</taxon>
        <taxon>Nakamurellaceae</taxon>
        <taxon>Nakamurella</taxon>
    </lineage>
</organism>
<evidence type="ECO:0000256" key="1">
    <source>
        <dbReference type="SAM" id="Phobius"/>
    </source>
</evidence>
<dbReference type="AlphaFoldDB" id="A0AAU8DS10"/>
<accession>A0AAU8DS10</accession>